<reference evidence="2" key="1">
    <citation type="journal article" date="2018" name="Nat. Microbiol.">
        <title>Leveraging single-cell genomics to expand the fungal tree of life.</title>
        <authorList>
            <person name="Ahrendt S.R."/>
            <person name="Quandt C.A."/>
            <person name="Ciobanu D."/>
            <person name="Clum A."/>
            <person name="Salamov A."/>
            <person name="Andreopoulos B."/>
            <person name="Cheng J.F."/>
            <person name="Woyke T."/>
            <person name="Pelin A."/>
            <person name="Henrissat B."/>
            <person name="Reynolds N.K."/>
            <person name="Benny G.L."/>
            <person name="Smith M.E."/>
            <person name="James T.Y."/>
            <person name="Grigoriev I.V."/>
        </authorList>
    </citation>
    <scope>NUCLEOTIDE SEQUENCE [LARGE SCALE GENOMIC DNA]</scope>
</reference>
<dbReference type="InterPro" id="IPR010721">
    <property type="entry name" value="UstE-like"/>
</dbReference>
<name>A0A4P9Y2K5_9FUNG</name>
<dbReference type="GO" id="GO:0016020">
    <property type="term" value="C:membrane"/>
    <property type="evidence" value="ECO:0007669"/>
    <property type="project" value="TreeGrafter"/>
</dbReference>
<protein>
    <recommendedName>
        <fullName evidence="3">Steroid 5-alpha reductase C-terminal domain-containing protein</fullName>
    </recommendedName>
</protein>
<accession>A0A4P9Y2K5</accession>
<dbReference type="Proteomes" id="UP000267251">
    <property type="component" value="Unassembled WGS sequence"/>
</dbReference>
<sequence length="259" mass="30083">MTYVLSVSMNDYSIVDRLWSFMPPLYSWIILFHYPDNPRVQWATALISLWGFRLTFNFWRKGGYASGGEDYRWGYLRENIPPWAFQLLNITFISTMQHALLLGLTLPVLVAGQTPFQGWTVMDVVALDTMVSAIIAETVADEQQWQFHQKKKDNPLQSKETRDGFISSGLWRYSRHPNFCAEQTYWIAVTLFSFTCTRIFGTWWDVGSIFLVALFQGSTWLTEKITLSKYPAYSSYQQATSRLLPWIPGSWPGNKEHEN</sequence>
<evidence type="ECO:0008006" key="3">
    <source>
        <dbReference type="Google" id="ProtNLM"/>
    </source>
</evidence>
<proteinExistence type="predicted"/>
<dbReference type="AlphaFoldDB" id="A0A4P9Y2K5"/>
<organism evidence="1 2">
    <name type="scientific">Piptocephalis cylindrospora</name>
    <dbReference type="NCBI Taxonomy" id="1907219"/>
    <lineage>
        <taxon>Eukaryota</taxon>
        <taxon>Fungi</taxon>
        <taxon>Fungi incertae sedis</taxon>
        <taxon>Zoopagomycota</taxon>
        <taxon>Zoopagomycotina</taxon>
        <taxon>Zoopagomycetes</taxon>
        <taxon>Zoopagales</taxon>
        <taxon>Piptocephalidaceae</taxon>
        <taxon>Piptocephalis</taxon>
    </lineage>
</organism>
<dbReference type="Pfam" id="PF06966">
    <property type="entry name" value="DUF1295"/>
    <property type="match status" value="1"/>
</dbReference>
<dbReference type="OrthoDB" id="201504at2759"/>
<dbReference type="Gene3D" id="1.20.120.1630">
    <property type="match status" value="1"/>
</dbReference>
<dbReference type="PANTHER" id="PTHR32251:SF23">
    <property type="entry name" value="3-OXO-5-ALPHA-STEROID 4-DEHYDROGENASE (DUF1295)"/>
    <property type="match status" value="1"/>
</dbReference>
<keyword evidence="2" id="KW-1185">Reference proteome</keyword>
<evidence type="ECO:0000313" key="2">
    <source>
        <dbReference type="Proteomes" id="UP000267251"/>
    </source>
</evidence>
<gene>
    <name evidence="1" type="ORF">BJ684DRAFT_11713</name>
</gene>
<dbReference type="PANTHER" id="PTHR32251">
    <property type="entry name" value="3-OXO-5-ALPHA-STEROID 4-DEHYDROGENASE"/>
    <property type="match status" value="1"/>
</dbReference>
<evidence type="ECO:0000313" key="1">
    <source>
        <dbReference type="EMBL" id="RKP12291.1"/>
    </source>
</evidence>
<dbReference type="EMBL" id="KZ988393">
    <property type="protein sequence ID" value="RKP12291.1"/>
    <property type="molecule type" value="Genomic_DNA"/>
</dbReference>